<proteinExistence type="inferred from homology"/>
<dbReference type="GO" id="GO:0006869">
    <property type="term" value="P:lipid transport"/>
    <property type="evidence" value="ECO:0007669"/>
    <property type="project" value="InterPro"/>
</dbReference>
<dbReference type="InterPro" id="IPR000528">
    <property type="entry name" value="Plant_nsLTP"/>
</dbReference>
<organism evidence="5 6">
    <name type="scientific">Mucuna pruriens</name>
    <name type="common">Velvet bean</name>
    <name type="synonym">Dolichos pruriens</name>
    <dbReference type="NCBI Taxonomy" id="157652"/>
    <lineage>
        <taxon>Eukaryota</taxon>
        <taxon>Viridiplantae</taxon>
        <taxon>Streptophyta</taxon>
        <taxon>Embryophyta</taxon>
        <taxon>Tracheophyta</taxon>
        <taxon>Spermatophyta</taxon>
        <taxon>Magnoliopsida</taxon>
        <taxon>eudicotyledons</taxon>
        <taxon>Gunneridae</taxon>
        <taxon>Pentapetalae</taxon>
        <taxon>rosids</taxon>
        <taxon>fabids</taxon>
        <taxon>Fabales</taxon>
        <taxon>Fabaceae</taxon>
        <taxon>Papilionoideae</taxon>
        <taxon>50 kb inversion clade</taxon>
        <taxon>NPAAA clade</taxon>
        <taxon>indigoferoid/millettioid clade</taxon>
        <taxon>Phaseoleae</taxon>
        <taxon>Mucuna</taxon>
    </lineage>
</organism>
<evidence type="ECO:0000313" key="5">
    <source>
        <dbReference type="EMBL" id="RDX62773.1"/>
    </source>
</evidence>
<accession>A0A371E9S6</accession>
<dbReference type="SMART" id="SM00499">
    <property type="entry name" value="AAI"/>
    <property type="match status" value="1"/>
</dbReference>
<name>A0A371E9S6_MUCPR</name>
<dbReference type="InterPro" id="IPR016140">
    <property type="entry name" value="Bifunc_inhib/LTP/seed_store"/>
</dbReference>
<reference evidence="5" key="1">
    <citation type="submission" date="2018-05" db="EMBL/GenBank/DDBJ databases">
        <title>Draft genome of Mucuna pruriens seed.</title>
        <authorList>
            <person name="Nnadi N.E."/>
            <person name="Vos R."/>
            <person name="Hasami M.H."/>
            <person name="Devisetty U.K."/>
            <person name="Aguiy J.C."/>
        </authorList>
    </citation>
    <scope>NUCLEOTIDE SEQUENCE [LARGE SCALE GENOMIC DNA]</scope>
    <source>
        <strain evidence="5">JCA_2017</strain>
    </source>
</reference>
<dbReference type="CDD" id="cd01960">
    <property type="entry name" value="nsLTP1"/>
    <property type="match status" value="1"/>
</dbReference>
<dbReference type="Proteomes" id="UP000257109">
    <property type="component" value="Unassembled WGS sequence"/>
</dbReference>
<comment type="caution">
    <text evidence="5">The sequence shown here is derived from an EMBL/GenBank/DDBJ whole genome shotgun (WGS) entry which is preliminary data.</text>
</comment>
<dbReference type="Gene3D" id="1.10.110.10">
    <property type="entry name" value="Plant lipid-transfer and hydrophobic proteins"/>
    <property type="match status" value="1"/>
</dbReference>
<protein>
    <submittedName>
        <fullName evidence="5">Non-specific lipid-transfer protein 1</fullName>
    </submittedName>
</protein>
<dbReference type="STRING" id="157652.A0A371E9S6"/>
<keyword evidence="2" id="KW-1015">Disulfide bond</keyword>
<dbReference type="InterPro" id="IPR036312">
    <property type="entry name" value="Bifun_inhib/LTP/seed_sf"/>
</dbReference>
<dbReference type="PRINTS" id="PR00382">
    <property type="entry name" value="LIPIDTRNSFER"/>
</dbReference>
<evidence type="ECO:0000259" key="4">
    <source>
        <dbReference type="SMART" id="SM00499"/>
    </source>
</evidence>
<sequence>MGAMKLGTVAFGLVITIVTASEIDGTATECNKAVTNLLPCEPFMLGLGPVAPPNNCCMGLAIIFERAKTLYDRRFTCTCLKVAMMRAGIKHRRAIQLPRFCKIHFSFPIDPLVDCTSTQEGMDG</sequence>
<comment type="similarity">
    <text evidence="1">Belongs to the plant LTP family.</text>
</comment>
<feature type="chain" id="PRO_5017044397" evidence="3">
    <location>
        <begin position="21"/>
        <end position="124"/>
    </location>
</feature>
<evidence type="ECO:0000313" key="6">
    <source>
        <dbReference type="Proteomes" id="UP000257109"/>
    </source>
</evidence>
<gene>
    <name evidence="5" type="primary">LTP1</name>
    <name evidence="5" type="ORF">CR513_58856</name>
</gene>
<evidence type="ECO:0000256" key="1">
    <source>
        <dbReference type="ARBA" id="ARBA00009748"/>
    </source>
</evidence>
<dbReference type="Pfam" id="PF14368">
    <property type="entry name" value="LTP_2"/>
    <property type="match status" value="1"/>
</dbReference>
<dbReference type="PANTHER" id="PTHR33076">
    <property type="entry name" value="NON-SPECIFIC LIPID-TRANSFER PROTEIN 2-RELATED"/>
    <property type="match status" value="1"/>
</dbReference>
<evidence type="ECO:0000256" key="3">
    <source>
        <dbReference type="SAM" id="SignalP"/>
    </source>
</evidence>
<dbReference type="GO" id="GO:0008289">
    <property type="term" value="F:lipid binding"/>
    <property type="evidence" value="ECO:0007669"/>
    <property type="project" value="InterPro"/>
</dbReference>
<feature type="signal peptide" evidence="3">
    <location>
        <begin position="1"/>
        <end position="20"/>
    </location>
</feature>
<feature type="non-terminal residue" evidence="5">
    <location>
        <position position="1"/>
    </location>
</feature>
<evidence type="ECO:0000256" key="2">
    <source>
        <dbReference type="ARBA" id="ARBA00023157"/>
    </source>
</evidence>
<dbReference type="AlphaFoldDB" id="A0A371E9S6"/>
<dbReference type="OrthoDB" id="1419039at2759"/>
<feature type="domain" description="Bifunctional inhibitor/plant lipid transfer protein/seed storage helical" evidence="4">
    <location>
        <begin position="40"/>
        <end position="115"/>
    </location>
</feature>
<keyword evidence="3" id="KW-0732">Signal</keyword>
<keyword evidence="6" id="KW-1185">Reference proteome</keyword>
<dbReference type="SUPFAM" id="SSF47699">
    <property type="entry name" value="Bifunctional inhibitor/lipid-transfer protein/seed storage 2S albumin"/>
    <property type="match status" value="1"/>
</dbReference>
<dbReference type="EMBL" id="QJKJ01015292">
    <property type="protein sequence ID" value="RDX62773.1"/>
    <property type="molecule type" value="Genomic_DNA"/>
</dbReference>